<evidence type="ECO:0000313" key="1">
    <source>
        <dbReference type="EMBL" id="AKF93496.1"/>
    </source>
</evidence>
<accession>A0A0F6XZB7</accession>
<dbReference type="RefSeq" id="WP_031412353.1">
    <property type="nucleotide sequence ID" value="NZ_CP011074.1"/>
</dbReference>
<name>A0A0F6XZB7_BRELA</name>
<proteinExistence type="predicted"/>
<sequence length="162" mass="18435">MNSSQQGSIALISQSFQGLQKEVEQIAQALSLRTEGGVRLSMPGETFANTFCADFTLWDLAGVITLKSKPGRYGFNRDNKQDIPLIMRFSFSYNSPRDAETIKQRINEYFSYEAEVHWNVASTEQTKQMDLAVHFEYQPQHHIIDAYIRYVLGMITGRNTAA</sequence>
<reference evidence="1" key="1">
    <citation type="submission" date="2015-03" db="EMBL/GenBank/DDBJ databases">
        <title>MIGS Cultured Bacterial/Archaeal sample from Brevibacillus laterosporus.</title>
        <authorList>
            <person name="Zeng D."/>
            <person name="Zhu L."/>
            <person name="Dong G."/>
            <person name="Ye W."/>
            <person name="Ren D."/>
            <person name="Wu L."/>
            <person name="Xu J."/>
            <person name="Li G."/>
            <person name="Guo L."/>
        </authorList>
    </citation>
    <scope>NUCLEOTIDE SEQUENCE</scope>
    <source>
        <strain evidence="1">B9</strain>
    </source>
</reference>
<organism evidence="1">
    <name type="scientific">Brevibacillus laterosporus</name>
    <name type="common">Bacillus laterosporus</name>
    <dbReference type="NCBI Taxonomy" id="1465"/>
    <lineage>
        <taxon>Bacteria</taxon>
        <taxon>Bacillati</taxon>
        <taxon>Bacillota</taxon>
        <taxon>Bacilli</taxon>
        <taxon>Bacillales</taxon>
        <taxon>Paenibacillaceae</taxon>
        <taxon>Brevibacillus</taxon>
    </lineage>
</organism>
<protein>
    <submittedName>
        <fullName evidence="1">Uncharacterized protein</fullName>
    </submittedName>
</protein>
<dbReference type="AlphaFoldDB" id="A0A0F6XZB7"/>
<gene>
    <name evidence="1" type="ORF">EX87_07535</name>
</gene>
<dbReference type="EMBL" id="CP011074">
    <property type="protein sequence ID" value="AKF93496.1"/>
    <property type="molecule type" value="Genomic_DNA"/>
</dbReference>